<evidence type="ECO:0000313" key="2">
    <source>
        <dbReference type="EMBL" id="KAF9598101.1"/>
    </source>
</evidence>
<dbReference type="AlphaFoldDB" id="A0A835HFB6"/>
<keyword evidence="1" id="KW-1133">Transmembrane helix</keyword>
<dbReference type="Proteomes" id="UP000631114">
    <property type="component" value="Unassembled WGS sequence"/>
</dbReference>
<feature type="transmembrane region" description="Helical" evidence="1">
    <location>
        <begin position="167"/>
        <end position="186"/>
    </location>
</feature>
<reference evidence="2 3" key="1">
    <citation type="submission" date="2020-10" db="EMBL/GenBank/DDBJ databases">
        <title>The Coptis chinensis genome and diversification of protoberbering-type alkaloids.</title>
        <authorList>
            <person name="Wang B."/>
            <person name="Shu S."/>
            <person name="Song C."/>
            <person name="Liu Y."/>
        </authorList>
    </citation>
    <scope>NUCLEOTIDE SEQUENCE [LARGE SCALE GENOMIC DNA]</scope>
    <source>
        <strain evidence="2">HL-2020</strain>
        <tissue evidence="2">Leaf</tissue>
    </source>
</reference>
<gene>
    <name evidence="2" type="ORF">IFM89_024446</name>
</gene>
<evidence type="ECO:0008006" key="4">
    <source>
        <dbReference type="Google" id="ProtNLM"/>
    </source>
</evidence>
<keyword evidence="3" id="KW-1185">Reference proteome</keyword>
<name>A0A835HFB6_9MAGN</name>
<dbReference type="InterPro" id="IPR055276">
    <property type="entry name" value="NHL41-like"/>
</dbReference>
<accession>A0A835HFB6</accession>
<protein>
    <recommendedName>
        <fullName evidence="4">Late embryogenesis abundant protein LEA-2 subgroup domain-containing protein</fullName>
    </recommendedName>
</protein>
<evidence type="ECO:0000313" key="3">
    <source>
        <dbReference type="Proteomes" id="UP000631114"/>
    </source>
</evidence>
<organism evidence="2 3">
    <name type="scientific">Coptis chinensis</name>
    <dbReference type="NCBI Taxonomy" id="261450"/>
    <lineage>
        <taxon>Eukaryota</taxon>
        <taxon>Viridiplantae</taxon>
        <taxon>Streptophyta</taxon>
        <taxon>Embryophyta</taxon>
        <taxon>Tracheophyta</taxon>
        <taxon>Spermatophyta</taxon>
        <taxon>Magnoliopsida</taxon>
        <taxon>Ranunculales</taxon>
        <taxon>Ranunculaceae</taxon>
        <taxon>Coptidoideae</taxon>
        <taxon>Coptis</taxon>
    </lineage>
</organism>
<proteinExistence type="predicted"/>
<dbReference type="PANTHER" id="PTHR48436">
    <property type="entry name" value="2, PUTATIVE-RELATED"/>
    <property type="match status" value="1"/>
</dbReference>
<sequence length="352" mass="39820">MANQKIENVEDEEALFNSYHCPVLYYVQSPSTISHANSNECRNSDSTVLSPYRTENFITTRPSNPNHDVARFILSRYSSHGSNNTFLHEKKISYDLQSHETGATTENGALLRMCGSEEHKDVANDHVEQEVDDDDDYGIEWKGRSKGCWRFFSFDTSSTCCWFFLQLSWRFMVSLGVALLVFFLATNPPPPIIMTKVARIPQFALAEGVDQSGVTTKILTCNCSLNLYVDNKSKLFGLHIRPSTIQMSFGPVVFATTQDPKLYAESHGSSIFTLYVGTKNKAMYGAGRSMQDMLESGEGLPLIVRFRLSTNFKVVWNLINPKFHHNVECMLVLHKKHYNKAFRSSCKVSSKS</sequence>
<dbReference type="EMBL" id="JADFTS010000007">
    <property type="protein sequence ID" value="KAF9598101.1"/>
    <property type="molecule type" value="Genomic_DNA"/>
</dbReference>
<comment type="caution">
    <text evidence="2">The sequence shown here is derived from an EMBL/GenBank/DDBJ whole genome shotgun (WGS) entry which is preliminary data.</text>
</comment>
<dbReference type="OrthoDB" id="777193at2759"/>
<evidence type="ECO:0000256" key="1">
    <source>
        <dbReference type="SAM" id="Phobius"/>
    </source>
</evidence>
<keyword evidence="1" id="KW-0812">Transmembrane</keyword>
<keyword evidence="1" id="KW-0472">Membrane</keyword>
<dbReference type="PANTHER" id="PTHR48436:SF1">
    <property type="entry name" value="2, PUTATIVE-RELATED"/>
    <property type="match status" value="1"/>
</dbReference>